<dbReference type="GO" id="GO:0001671">
    <property type="term" value="F:ATPase activator activity"/>
    <property type="evidence" value="ECO:0007669"/>
    <property type="project" value="InterPro"/>
</dbReference>
<dbReference type="InterPro" id="IPR015310">
    <property type="entry name" value="AHSA1-like_N"/>
</dbReference>
<organism evidence="3 4">
    <name type="scientific">Prolemur simus</name>
    <name type="common">Greater bamboo lemur</name>
    <name type="synonym">Hapalemur simus</name>
    <dbReference type="NCBI Taxonomy" id="1328070"/>
    <lineage>
        <taxon>Eukaryota</taxon>
        <taxon>Metazoa</taxon>
        <taxon>Chordata</taxon>
        <taxon>Craniata</taxon>
        <taxon>Vertebrata</taxon>
        <taxon>Euteleostomi</taxon>
        <taxon>Mammalia</taxon>
        <taxon>Eutheria</taxon>
        <taxon>Euarchontoglires</taxon>
        <taxon>Primates</taxon>
        <taxon>Strepsirrhini</taxon>
        <taxon>Lemuriformes</taxon>
        <taxon>Lemuridae</taxon>
        <taxon>Prolemur</taxon>
    </lineage>
</organism>
<accession>A0A8C8ZLM9</accession>
<proteinExistence type="inferred from homology"/>
<dbReference type="InterPro" id="IPR036338">
    <property type="entry name" value="Aha1"/>
</dbReference>
<evidence type="ECO:0000313" key="4">
    <source>
        <dbReference type="Proteomes" id="UP000694414"/>
    </source>
</evidence>
<dbReference type="Gene3D" id="3.15.10.20">
    <property type="entry name" value="Activator of Hsp90 ATPase Aha1, N-terminal domain"/>
    <property type="match status" value="1"/>
</dbReference>
<evidence type="ECO:0000259" key="2">
    <source>
        <dbReference type="Pfam" id="PF09229"/>
    </source>
</evidence>
<evidence type="ECO:0000313" key="3">
    <source>
        <dbReference type="Ensembl" id="ENSPSMP00000019975.1"/>
    </source>
</evidence>
<dbReference type="Pfam" id="PF09229">
    <property type="entry name" value="Aha1_N"/>
    <property type="match status" value="1"/>
</dbReference>
<dbReference type="AlphaFoldDB" id="A0A8C8ZLM9"/>
<protein>
    <recommendedName>
        <fullName evidence="2">Activator of Hsp90 ATPase AHSA1-like N-terminal domain-containing protein</fullName>
    </recommendedName>
</protein>
<dbReference type="SUPFAM" id="SSF103111">
    <property type="entry name" value="Activator of Hsp90 ATPase, Aha1"/>
    <property type="match status" value="1"/>
</dbReference>
<keyword evidence="4" id="KW-1185">Reference proteome</keyword>
<dbReference type="GeneTree" id="ENSGT00940000157344"/>
<comment type="similarity">
    <text evidence="1">Belongs to the AHA1 family.</text>
</comment>
<reference evidence="3" key="2">
    <citation type="submission" date="2025-09" db="UniProtKB">
        <authorList>
            <consortium name="Ensembl"/>
        </authorList>
    </citation>
    <scope>IDENTIFICATION</scope>
</reference>
<dbReference type="GO" id="GO:0051087">
    <property type="term" value="F:protein-folding chaperone binding"/>
    <property type="evidence" value="ECO:0007669"/>
    <property type="project" value="InterPro"/>
</dbReference>
<feature type="domain" description="Activator of Hsp90 ATPase AHSA1-like N-terminal" evidence="2">
    <location>
        <begin position="72"/>
        <end position="110"/>
    </location>
</feature>
<evidence type="ECO:0000256" key="1">
    <source>
        <dbReference type="ARBA" id="ARBA00006817"/>
    </source>
</evidence>
<name>A0A8C8ZLM9_PROSS</name>
<reference evidence="3" key="1">
    <citation type="submission" date="2025-08" db="UniProtKB">
        <authorList>
            <consortium name="Ensembl"/>
        </authorList>
    </citation>
    <scope>IDENTIFICATION</scope>
</reference>
<dbReference type="Ensembl" id="ENSPSMT00000023159.1">
    <property type="protein sequence ID" value="ENSPSMP00000019975.1"/>
    <property type="gene ID" value="ENSPSMG00000014118.1"/>
</dbReference>
<sequence length="137" mass="15053">MGTSVPFFKWLIHGQVGPGAPRWIVEEREDGASVSRGHWCGRAGVLNKLRVLFLIRSGVLVQREAPGAPGGHCCEISERKQAEGEASCSSRQGKLVFFSEWNIRLSWKGNRGLGGPVGLEAALGQRQFVLHSFSDYF</sequence>
<dbReference type="Proteomes" id="UP000694414">
    <property type="component" value="Unplaced"/>
</dbReference>